<dbReference type="Gene3D" id="3.20.20.60">
    <property type="entry name" value="Phosphoenolpyruvate-binding domains"/>
    <property type="match status" value="1"/>
</dbReference>
<comment type="similarity">
    <text evidence="1">Belongs to the HpcH/HpaI aldolase family.</text>
</comment>
<dbReference type="AlphaFoldDB" id="A0A5M6IUF5"/>
<sequence>MFRPNKLKSRIISGEKSLGTWVQSASPIYAEMAASAGLDFIIVDQEHGPGGLDTAIDMMRAASGSQTTVVVRVPPGDPVYVKRLVEAGVEAILVPMLDTPAQAREIVAACRFPPRGTRGNAWEVVRASSYGFTTDYYAQADDNLLIIGQIETATAVDNAREIAEVDGIDLLFIGPSDLSSSIGLPGQTGAPEVERLIARTVEAVKAAGKPLATVPRQGRTWQQLFDDGFVVVPWGSDIAFYRQALSAVIDDYRRYTAAR</sequence>
<protein>
    <submittedName>
        <fullName evidence="5">Aldolase</fullName>
    </submittedName>
</protein>
<dbReference type="InterPro" id="IPR005000">
    <property type="entry name" value="Aldolase/citrate-lyase_domain"/>
</dbReference>
<dbReference type="Pfam" id="PF03328">
    <property type="entry name" value="HpcH_HpaI"/>
    <property type="match status" value="1"/>
</dbReference>
<accession>A0A5M6IUF5</accession>
<evidence type="ECO:0000256" key="2">
    <source>
        <dbReference type="ARBA" id="ARBA00022723"/>
    </source>
</evidence>
<evidence type="ECO:0000256" key="1">
    <source>
        <dbReference type="ARBA" id="ARBA00005568"/>
    </source>
</evidence>
<dbReference type="PANTHER" id="PTHR30502">
    <property type="entry name" value="2-KETO-3-DEOXY-L-RHAMNONATE ALDOLASE"/>
    <property type="match status" value="1"/>
</dbReference>
<keyword evidence="6" id="KW-1185">Reference proteome</keyword>
<keyword evidence="2" id="KW-0479">Metal-binding</keyword>
<dbReference type="InterPro" id="IPR040442">
    <property type="entry name" value="Pyrv_kinase-like_dom_sf"/>
</dbReference>
<dbReference type="EMBL" id="VWPK01000016">
    <property type="protein sequence ID" value="KAA5611953.1"/>
    <property type="molecule type" value="Genomic_DNA"/>
</dbReference>
<organism evidence="5 6">
    <name type="scientific">Rhodovastum atsumiense</name>
    <dbReference type="NCBI Taxonomy" id="504468"/>
    <lineage>
        <taxon>Bacteria</taxon>
        <taxon>Pseudomonadati</taxon>
        <taxon>Pseudomonadota</taxon>
        <taxon>Alphaproteobacteria</taxon>
        <taxon>Acetobacterales</taxon>
        <taxon>Acetobacteraceae</taxon>
        <taxon>Rhodovastum</taxon>
    </lineage>
</organism>
<reference evidence="5 6" key="1">
    <citation type="submission" date="2019-09" db="EMBL/GenBank/DDBJ databases">
        <title>Genome sequence of Rhodovastum atsumiense, a diverse member of the Acetobacteraceae family of non-sulfur purple photosynthetic bacteria.</title>
        <authorList>
            <person name="Meyer T."/>
            <person name="Kyndt J."/>
        </authorList>
    </citation>
    <scope>NUCLEOTIDE SEQUENCE [LARGE SCALE GENOMIC DNA]</scope>
    <source>
        <strain evidence="5 6">DSM 21279</strain>
    </source>
</reference>
<dbReference type="SUPFAM" id="SSF51621">
    <property type="entry name" value="Phosphoenolpyruvate/pyruvate domain"/>
    <property type="match status" value="1"/>
</dbReference>
<dbReference type="OrthoDB" id="9802624at2"/>
<dbReference type="Proteomes" id="UP000325255">
    <property type="component" value="Unassembled WGS sequence"/>
</dbReference>
<evidence type="ECO:0000259" key="4">
    <source>
        <dbReference type="Pfam" id="PF03328"/>
    </source>
</evidence>
<feature type="domain" description="HpcH/HpaI aldolase/citrate lyase" evidence="4">
    <location>
        <begin position="19"/>
        <end position="242"/>
    </location>
</feature>
<evidence type="ECO:0000256" key="3">
    <source>
        <dbReference type="ARBA" id="ARBA00023239"/>
    </source>
</evidence>
<evidence type="ECO:0000313" key="6">
    <source>
        <dbReference type="Proteomes" id="UP000325255"/>
    </source>
</evidence>
<dbReference type="GO" id="GO:0046872">
    <property type="term" value="F:metal ion binding"/>
    <property type="evidence" value="ECO:0007669"/>
    <property type="project" value="UniProtKB-KW"/>
</dbReference>
<dbReference type="InterPro" id="IPR015813">
    <property type="entry name" value="Pyrv/PenolPyrv_kinase-like_dom"/>
</dbReference>
<dbReference type="InterPro" id="IPR050251">
    <property type="entry name" value="HpcH-HpaI_aldolase"/>
</dbReference>
<dbReference type="RefSeq" id="WP_150040963.1">
    <property type="nucleotide sequence ID" value="NZ_OW485601.1"/>
</dbReference>
<proteinExistence type="inferred from homology"/>
<name>A0A5M6IUF5_9PROT</name>
<dbReference type="GO" id="GO:0016832">
    <property type="term" value="F:aldehyde-lyase activity"/>
    <property type="evidence" value="ECO:0007669"/>
    <property type="project" value="TreeGrafter"/>
</dbReference>
<gene>
    <name evidence="5" type="ORF">F1189_11865</name>
</gene>
<comment type="caution">
    <text evidence="5">The sequence shown here is derived from an EMBL/GenBank/DDBJ whole genome shotgun (WGS) entry which is preliminary data.</text>
</comment>
<evidence type="ECO:0000313" key="5">
    <source>
        <dbReference type="EMBL" id="KAA5611953.1"/>
    </source>
</evidence>
<dbReference type="GO" id="GO:0005737">
    <property type="term" value="C:cytoplasm"/>
    <property type="evidence" value="ECO:0007669"/>
    <property type="project" value="TreeGrafter"/>
</dbReference>
<dbReference type="PANTHER" id="PTHR30502:SF0">
    <property type="entry name" value="PHOSPHOENOLPYRUVATE CARBOXYLASE FAMILY PROTEIN"/>
    <property type="match status" value="1"/>
</dbReference>
<keyword evidence="3" id="KW-0456">Lyase</keyword>